<evidence type="ECO:0000256" key="3">
    <source>
        <dbReference type="ARBA" id="ARBA00022448"/>
    </source>
</evidence>
<evidence type="ECO:0000256" key="1">
    <source>
        <dbReference type="ARBA" id="ARBA00001926"/>
    </source>
</evidence>
<sequence>MKKLITFALIALFAATAGAATQTLAQKHAKAGVRGNPTQEQCIACHGGSYEALAKQTANVKPNPHGSHMGPVQCDACHNWKGRSNLMCNDCHSFPKLQQKLRPQPKVIQ</sequence>
<dbReference type="GO" id="GO:0030313">
    <property type="term" value="C:cell envelope"/>
    <property type="evidence" value="ECO:0007669"/>
    <property type="project" value="UniProtKB-SubCell"/>
</dbReference>
<proteinExistence type="predicted"/>
<dbReference type="RefSeq" id="WP_116270791.1">
    <property type="nucleotide sequence ID" value="NZ_BGZJ01000002.1"/>
</dbReference>
<evidence type="ECO:0000256" key="8">
    <source>
        <dbReference type="SAM" id="SignalP"/>
    </source>
</evidence>
<evidence type="ECO:0000259" key="9">
    <source>
        <dbReference type="Pfam" id="PF14537"/>
    </source>
</evidence>
<dbReference type="Pfam" id="PF14537">
    <property type="entry name" value="Cytochrom_c3_2"/>
    <property type="match status" value="1"/>
</dbReference>
<comment type="subcellular location">
    <subcellularLocation>
        <location evidence="2">Cell envelope</location>
    </subcellularLocation>
</comment>
<keyword evidence="6" id="KW-0249">Electron transport</keyword>
<keyword evidence="4" id="KW-0349">Heme</keyword>
<keyword evidence="3" id="KW-0813">Transport</keyword>
<evidence type="ECO:0000256" key="7">
    <source>
        <dbReference type="ARBA" id="ARBA00023004"/>
    </source>
</evidence>
<dbReference type="GO" id="GO:0046872">
    <property type="term" value="F:metal ion binding"/>
    <property type="evidence" value="ECO:0007669"/>
    <property type="project" value="UniProtKB-KW"/>
</dbReference>
<organism evidence="10 11">
    <name type="scientific">Mesosutterella multiformis</name>
    <dbReference type="NCBI Taxonomy" id="2259133"/>
    <lineage>
        <taxon>Bacteria</taxon>
        <taxon>Pseudomonadati</taxon>
        <taxon>Pseudomonadota</taxon>
        <taxon>Betaproteobacteria</taxon>
        <taxon>Burkholderiales</taxon>
        <taxon>Sutterellaceae</taxon>
        <taxon>Mesosutterella</taxon>
    </lineage>
</organism>
<comment type="cofactor">
    <cofactor evidence="1">
        <name>heme c</name>
        <dbReference type="ChEBI" id="CHEBI:61717"/>
    </cofactor>
</comment>
<evidence type="ECO:0000256" key="6">
    <source>
        <dbReference type="ARBA" id="ARBA00022982"/>
    </source>
</evidence>
<keyword evidence="11" id="KW-1185">Reference proteome</keyword>
<evidence type="ECO:0000256" key="2">
    <source>
        <dbReference type="ARBA" id="ARBA00004196"/>
    </source>
</evidence>
<feature type="chain" id="PRO_5030071317" description="Tetrahaem cytochrome domain-containing protein" evidence="8">
    <location>
        <begin position="20"/>
        <end position="109"/>
    </location>
</feature>
<accession>A0A401LI96</accession>
<dbReference type="InterPro" id="IPR012286">
    <property type="entry name" value="Tetrahaem_cytochrome"/>
</dbReference>
<evidence type="ECO:0000313" key="11">
    <source>
        <dbReference type="Proteomes" id="UP000266091"/>
    </source>
</evidence>
<dbReference type="Proteomes" id="UP000266091">
    <property type="component" value="Unassembled WGS sequence"/>
</dbReference>
<comment type="caution">
    <text evidence="10">The sequence shown here is derived from an EMBL/GenBank/DDBJ whole genome shotgun (WGS) entry which is preliminary data.</text>
</comment>
<feature type="domain" description="Tetrahaem cytochrome" evidence="9">
    <location>
        <begin position="28"/>
        <end position="93"/>
    </location>
</feature>
<keyword evidence="5" id="KW-0479">Metal-binding</keyword>
<dbReference type="EMBL" id="BGZJ01000002">
    <property type="protein sequence ID" value="GBO94541.1"/>
    <property type="molecule type" value="Genomic_DNA"/>
</dbReference>
<dbReference type="SUPFAM" id="SSF48695">
    <property type="entry name" value="Multiheme cytochromes"/>
    <property type="match status" value="1"/>
</dbReference>
<keyword evidence="7" id="KW-0408">Iron</keyword>
<dbReference type="AlphaFoldDB" id="A0A388SGJ7"/>
<evidence type="ECO:0000313" key="10">
    <source>
        <dbReference type="EMBL" id="GBO94541.1"/>
    </source>
</evidence>
<reference evidence="10 11" key="1">
    <citation type="journal article" date="2018" name="Int. J. Syst. Evol. Microbiol.">
        <title>Mesosutterella multiformis gen. nov., sp. nov., a member of the family Sutterellaceae and Sutterella megalosphaeroides sp. nov., isolated from human faeces.</title>
        <authorList>
            <person name="Sakamoto M."/>
            <person name="Ikeyama N."/>
            <person name="Kunihiro T."/>
            <person name="Iino T."/>
            <person name="Yuki M."/>
            <person name="Ohkuma M."/>
        </authorList>
    </citation>
    <scope>NUCLEOTIDE SEQUENCE [LARGE SCALE GENOMIC DNA]</scope>
    <source>
        <strain evidence="10 11">4NBBH2</strain>
    </source>
</reference>
<gene>
    <name evidence="10" type="ORF">MESMUL_18950</name>
</gene>
<evidence type="ECO:0000256" key="4">
    <source>
        <dbReference type="ARBA" id="ARBA00022617"/>
    </source>
</evidence>
<dbReference type="InterPro" id="IPR036280">
    <property type="entry name" value="Multihaem_cyt_sf"/>
</dbReference>
<dbReference type="OrthoDB" id="9155933at2"/>
<accession>A0A388SGJ7</accession>
<protein>
    <recommendedName>
        <fullName evidence="9">Tetrahaem cytochrome domain-containing protein</fullName>
    </recommendedName>
</protein>
<name>A0A388SGJ7_9BURK</name>
<dbReference type="Gene3D" id="1.10.1130.10">
    <property type="entry name" value="Flavocytochrome C3, Chain A"/>
    <property type="match status" value="1"/>
</dbReference>
<evidence type="ECO:0000256" key="5">
    <source>
        <dbReference type="ARBA" id="ARBA00022723"/>
    </source>
</evidence>
<keyword evidence="8" id="KW-0732">Signal</keyword>
<feature type="signal peptide" evidence="8">
    <location>
        <begin position="1"/>
        <end position="19"/>
    </location>
</feature>